<dbReference type="Pfam" id="PF05239">
    <property type="entry name" value="PRC"/>
    <property type="match status" value="1"/>
</dbReference>
<dbReference type="GO" id="GO:0016020">
    <property type="term" value="C:membrane"/>
    <property type="evidence" value="ECO:0007669"/>
    <property type="project" value="InterPro"/>
</dbReference>
<dbReference type="Pfam" id="PF26205">
    <property type="entry name" value="SH3_actinomycetes"/>
    <property type="match status" value="1"/>
</dbReference>
<dbReference type="AlphaFoldDB" id="A0A212T7Q2"/>
<organism evidence="4 5">
    <name type="scientific">Kytococcus aerolatus</name>
    <dbReference type="NCBI Taxonomy" id="592308"/>
    <lineage>
        <taxon>Bacteria</taxon>
        <taxon>Bacillati</taxon>
        <taxon>Actinomycetota</taxon>
        <taxon>Actinomycetes</taxon>
        <taxon>Micrococcales</taxon>
        <taxon>Kytococcaceae</taxon>
        <taxon>Kytococcus</taxon>
    </lineage>
</organism>
<dbReference type="Pfam" id="PF03448">
    <property type="entry name" value="MgtE_N"/>
    <property type="match status" value="1"/>
</dbReference>
<reference evidence="4 5" key="1">
    <citation type="submission" date="2017-06" db="EMBL/GenBank/DDBJ databases">
        <authorList>
            <person name="Kim H.J."/>
            <person name="Triplett B.A."/>
        </authorList>
    </citation>
    <scope>NUCLEOTIDE SEQUENCE [LARGE SCALE GENOMIC DNA]</scope>
    <source>
        <strain evidence="4 5">DSM 22179</strain>
    </source>
</reference>
<evidence type="ECO:0000313" key="4">
    <source>
        <dbReference type="EMBL" id="SNC62025.1"/>
    </source>
</evidence>
<dbReference type="PANTHER" id="PTHR43773:SF1">
    <property type="entry name" value="MAGNESIUM TRANSPORTER MGTE"/>
    <property type="match status" value="1"/>
</dbReference>
<dbReference type="InterPro" id="IPR027275">
    <property type="entry name" value="PRC-brl_dom"/>
</dbReference>
<protein>
    <submittedName>
        <fullName evidence="4">Mg/Co/Ni transporter MgtE (Contains CBS domain)</fullName>
    </submittedName>
</protein>
<evidence type="ECO:0000313" key="5">
    <source>
        <dbReference type="Proteomes" id="UP000198122"/>
    </source>
</evidence>
<dbReference type="Gene3D" id="1.25.60.10">
    <property type="entry name" value="MgtE N-terminal domain-like"/>
    <property type="match status" value="1"/>
</dbReference>
<dbReference type="Pfam" id="PF00571">
    <property type="entry name" value="CBS"/>
    <property type="match status" value="1"/>
</dbReference>
<dbReference type="EMBL" id="FYEZ01000001">
    <property type="protein sequence ID" value="SNC62025.1"/>
    <property type="molecule type" value="Genomic_DNA"/>
</dbReference>
<proteinExistence type="predicted"/>
<evidence type="ECO:0000259" key="3">
    <source>
        <dbReference type="PROSITE" id="PS51371"/>
    </source>
</evidence>
<dbReference type="SMART" id="SM00924">
    <property type="entry name" value="MgtE_N"/>
    <property type="match status" value="1"/>
</dbReference>
<keyword evidence="1" id="KW-0129">CBS domain</keyword>
<dbReference type="InterPro" id="IPR006668">
    <property type="entry name" value="Mg_transptr_MgtE_intracell_dom"/>
</dbReference>
<dbReference type="CDD" id="cd04606">
    <property type="entry name" value="CBS_pair_Mg_transporter"/>
    <property type="match status" value="1"/>
</dbReference>
<evidence type="ECO:0000256" key="1">
    <source>
        <dbReference type="PROSITE-ProRule" id="PRU00703"/>
    </source>
</evidence>
<dbReference type="SUPFAM" id="SSF54631">
    <property type="entry name" value="CBS-domain pair"/>
    <property type="match status" value="1"/>
</dbReference>
<dbReference type="SUPFAM" id="SSF158791">
    <property type="entry name" value="MgtE N-terminal domain-like"/>
    <property type="match status" value="1"/>
</dbReference>
<dbReference type="InterPro" id="IPR038076">
    <property type="entry name" value="MgtE_N_sf"/>
</dbReference>
<name>A0A212T7Q2_9MICO</name>
<sequence>MHPLPLGGVSVPRVFVSHLIGLGVFDPLGDRVGQVRDVVVQHSTQRHLTRVIGMVLEVPGRRRVFVPMTRITSIDAGQVITTGLLNMRRFERRPREALVHSELFDRRVTVRSDGDEPFEATVEDIGINQQRNRDWHVTKVFVRKTSERPRRLGLRRRGETLVVDAIDVQGLHVTQGDQGAEQLLESFEELKPADVADALQELTAKRRREVADALPDEKLADILEELPEEERVEIVEALATDRAADVLEAMQPDDAADLLGELDGATAAVLLGAMEPEEAEPLRTLLTYGEDSAGGMMTTEPVILGADTSIAEGLAMVRRAELHPALAATVFVCRPPLEVPTGKLLGVVHLQRMLREPPHESIGAIVDSDIEPLDVDSTLGEVTRSMANYNMISLPVVDEDRRLLGAVTVDDVLDHILPDDWREERDEEAPDLSEAPEALTDALPVQRDAPLPPGSEEVRDAR</sequence>
<feature type="region of interest" description="Disordered" evidence="2">
    <location>
        <begin position="421"/>
        <end position="462"/>
    </location>
</feature>
<dbReference type="GO" id="GO:0015095">
    <property type="term" value="F:magnesium ion transmembrane transporter activity"/>
    <property type="evidence" value="ECO:0007669"/>
    <property type="project" value="InterPro"/>
</dbReference>
<accession>A0A212T7Q2</accession>
<dbReference type="Proteomes" id="UP000198122">
    <property type="component" value="Unassembled WGS sequence"/>
</dbReference>
<dbReference type="PANTHER" id="PTHR43773">
    <property type="entry name" value="MAGNESIUM TRANSPORTER MGTE"/>
    <property type="match status" value="1"/>
</dbReference>
<dbReference type="InterPro" id="IPR011033">
    <property type="entry name" value="PRC_barrel-like_sf"/>
</dbReference>
<dbReference type="SUPFAM" id="SSF50346">
    <property type="entry name" value="PRC-barrel domain"/>
    <property type="match status" value="1"/>
</dbReference>
<gene>
    <name evidence="4" type="ORF">SAMN05445756_0604</name>
</gene>
<keyword evidence="5" id="KW-1185">Reference proteome</keyword>
<dbReference type="InterPro" id="IPR000644">
    <property type="entry name" value="CBS_dom"/>
</dbReference>
<evidence type="ECO:0000256" key="2">
    <source>
        <dbReference type="SAM" id="MobiDB-lite"/>
    </source>
</evidence>
<feature type="domain" description="CBS" evidence="3">
    <location>
        <begin position="366"/>
        <end position="427"/>
    </location>
</feature>
<dbReference type="PROSITE" id="PS51371">
    <property type="entry name" value="CBS"/>
    <property type="match status" value="1"/>
</dbReference>
<dbReference type="Gene3D" id="3.10.580.10">
    <property type="entry name" value="CBS-domain"/>
    <property type="match status" value="1"/>
</dbReference>
<dbReference type="InterPro" id="IPR058838">
    <property type="entry name" value="SH3_actinomycetes"/>
</dbReference>
<dbReference type="InterPro" id="IPR046342">
    <property type="entry name" value="CBS_dom_sf"/>
</dbReference>
<dbReference type="InterPro" id="IPR006669">
    <property type="entry name" value="MgtE_transporter"/>
</dbReference>